<feature type="transmembrane region" description="Helical" evidence="1">
    <location>
        <begin position="132"/>
        <end position="152"/>
    </location>
</feature>
<protein>
    <submittedName>
        <fullName evidence="2">Fluoroquinolone transport system permease protein</fullName>
    </submittedName>
</protein>
<name>A0A4R3MM53_9FIRM</name>
<accession>A0A4R3MM53</accession>
<gene>
    <name evidence="2" type="ORF">EDC18_10378</name>
</gene>
<feature type="transmembrane region" description="Helical" evidence="1">
    <location>
        <begin position="54"/>
        <end position="79"/>
    </location>
</feature>
<reference evidence="2 3" key="1">
    <citation type="submission" date="2019-03" db="EMBL/GenBank/DDBJ databases">
        <title>Genomic Encyclopedia of Type Strains, Phase IV (KMG-IV): sequencing the most valuable type-strain genomes for metagenomic binning, comparative biology and taxonomic classification.</title>
        <authorList>
            <person name="Goeker M."/>
        </authorList>
    </citation>
    <scope>NUCLEOTIDE SEQUENCE [LARGE SCALE GENOMIC DNA]</scope>
    <source>
        <strain evidence="2 3">DSM 24629</strain>
    </source>
</reference>
<dbReference type="OrthoDB" id="1551065at2"/>
<proteinExistence type="predicted"/>
<evidence type="ECO:0000313" key="2">
    <source>
        <dbReference type="EMBL" id="TCT15373.1"/>
    </source>
</evidence>
<keyword evidence="1" id="KW-1133">Transmembrane helix</keyword>
<evidence type="ECO:0000256" key="1">
    <source>
        <dbReference type="SAM" id="Phobius"/>
    </source>
</evidence>
<keyword evidence="3" id="KW-1185">Reference proteome</keyword>
<dbReference type="Proteomes" id="UP000294902">
    <property type="component" value="Unassembled WGS sequence"/>
</dbReference>
<feature type="transmembrane region" description="Helical" evidence="1">
    <location>
        <begin position="208"/>
        <end position="227"/>
    </location>
</feature>
<feature type="transmembrane region" description="Helical" evidence="1">
    <location>
        <begin position="105"/>
        <end position="126"/>
    </location>
</feature>
<evidence type="ECO:0000313" key="3">
    <source>
        <dbReference type="Proteomes" id="UP000294902"/>
    </source>
</evidence>
<keyword evidence="1" id="KW-0472">Membrane</keyword>
<dbReference type="AlphaFoldDB" id="A0A4R3MM53"/>
<keyword evidence="1" id="KW-0812">Transmembrane</keyword>
<dbReference type="EMBL" id="SMAL01000003">
    <property type="protein sequence ID" value="TCT15373.1"/>
    <property type="molecule type" value="Genomic_DNA"/>
</dbReference>
<organism evidence="2 3">
    <name type="scientific">Natranaerovirga pectinivora</name>
    <dbReference type="NCBI Taxonomy" id="682400"/>
    <lineage>
        <taxon>Bacteria</taxon>
        <taxon>Bacillati</taxon>
        <taxon>Bacillota</taxon>
        <taxon>Clostridia</taxon>
        <taxon>Lachnospirales</taxon>
        <taxon>Natranaerovirgaceae</taxon>
        <taxon>Natranaerovirga</taxon>
    </lineage>
</organism>
<feature type="transmembrane region" description="Helical" evidence="1">
    <location>
        <begin position="173"/>
        <end position="196"/>
    </location>
</feature>
<comment type="caution">
    <text evidence="2">The sequence shown here is derived from an EMBL/GenBank/DDBJ whole genome shotgun (WGS) entry which is preliminary data.</text>
</comment>
<sequence>MKSTSFKADMKMIVREPMLILFMIMPLFIYIIFKLIISFGEPLFLDLGVDLYDYYVYILGLSFLMAPMTLGTVAGFLMIDEKDARIYELISITPVGYFNYMVNRLLLPVVGCFLYTFIAYYILNIYDISQGLLLFIALLTSINSIIMGLLLFSLADNKVKGLTYSKGFSMFNILALADILNNKWFAIIAAVSPFYWVVRIIKFNDFSTVLMAIGVHLVWLFSIIRYSSTRNQS</sequence>
<dbReference type="RefSeq" id="WP_132251008.1">
    <property type="nucleotide sequence ID" value="NZ_SMAL01000003.1"/>
</dbReference>
<feature type="transmembrane region" description="Helical" evidence="1">
    <location>
        <begin position="20"/>
        <end position="39"/>
    </location>
</feature>